<dbReference type="GO" id="GO:0016616">
    <property type="term" value="F:oxidoreductase activity, acting on the CH-OH group of donors, NAD or NADP as acceptor"/>
    <property type="evidence" value="ECO:0007669"/>
    <property type="project" value="TreeGrafter"/>
</dbReference>
<dbReference type="InterPro" id="IPR036291">
    <property type="entry name" value="NAD(P)-bd_dom_sf"/>
</dbReference>
<comment type="caution">
    <text evidence="3">The sequence shown here is derived from an EMBL/GenBank/DDBJ whole genome shotgun (WGS) entry which is preliminary data.</text>
</comment>
<dbReference type="Gene3D" id="3.40.50.720">
    <property type="entry name" value="NAD(P)-binding Rossmann-like Domain"/>
    <property type="match status" value="1"/>
</dbReference>
<gene>
    <name evidence="3" type="ORF">LK12_00750</name>
</gene>
<comment type="similarity">
    <text evidence="1">Belongs to the short-chain dehydrogenases/reductases (SDR) family.</text>
</comment>
<evidence type="ECO:0000313" key="4">
    <source>
        <dbReference type="Proteomes" id="UP000031057"/>
    </source>
</evidence>
<evidence type="ECO:0000313" key="3">
    <source>
        <dbReference type="EMBL" id="KHK92954.1"/>
    </source>
</evidence>
<dbReference type="Proteomes" id="UP000031057">
    <property type="component" value="Unassembled WGS sequence"/>
</dbReference>
<dbReference type="AlphaFoldDB" id="A0A0B1ZTY9"/>
<reference evidence="3 4" key="1">
    <citation type="submission" date="2014-10" db="EMBL/GenBank/DDBJ databases">
        <title>Genome sequence of Novosphingobium malaysiense MUSC 273(T).</title>
        <authorList>
            <person name="Lee L.-H."/>
        </authorList>
    </citation>
    <scope>NUCLEOTIDE SEQUENCE [LARGE SCALE GENOMIC DNA]</scope>
    <source>
        <strain evidence="3 4">MUSC 273</strain>
    </source>
</reference>
<proteinExistence type="inferred from homology"/>
<dbReference type="PRINTS" id="PR00080">
    <property type="entry name" value="SDRFAMILY"/>
</dbReference>
<dbReference type="EMBL" id="JTDI01000001">
    <property type="protein sequence ID" value="KHK92954.1"/>
    <property type="molecule type" value="Genomic_DNA"/>
</dbReference>
<organism evidence="3 4">
    <name type="scientific">Novosphingobium malaysiense</name>
    <dbReference type="NCBI Taxonomy" id="1348853"/>
    <lineage>
        <taxon>Bacteria</taxon>
        <taxon>Pseudomonadati</taxon>
        <taxon>Pseudomonadota</taxon>
        <taxon>Alphaproteobacteria</taxon>
        <taxon>Sphingomonadales</taxon>
        <taxon>Sphingomonadaceae</taxon>
        <taxon>Novosphingobium</taxon>
    </lineage>
</organism>
<sequence length="249" mass="25151">MSGPFDLTGRVALVTGGASGIGVGICELLTEAGATVVIADRDEAGARAQIDAGAAADFVAVDLTDEGSIVGACAEAVMRHGAPWLLANNAGLQHREMLLEGTVDHWERINSVNARAPFLMIREVAQAMIAKGEGGRIVNCASSGLVGQFVQGLAAYMASKGAVAALTTSAAFELAEHAITVNTVLPGGVGTPGAIGAEGPPPVGPGNRKPPLGHCSPRDIASAVLYFATPMARLVTNQVIAVDGGFTIS</sequence>
<keyword evidence="2" id="KW-0560">Oxidoreductase</keyword>
<dbReference type="OrthoDB" id="9793325at2"/>
<evidence type="ECO:0000256" key="1">
    <source>
        <dbReference type="ARBA" id="ARBA00006484"/>
    </source>
</evidence>
<keyword evidence="4" id="KW-1185">Reference proteome</keyword>
<protein>
    <submittedName>
        <fullName evidence="3">Alcohol dehydrogenase</fullName>
    </submittedName>
</protein>
<dbReference type="FunFam" id="3.40.50.720:FF:000084">
    <property type="entry name" value="Short-chain dehydrogenase reductase"/>
    <property type="match status" value="1"/>
</dbReference>
<dbReference type="PANTHER" id="PTHR42760:SF133">
    <property type="entry name" value="3-OXOACYL-[ACYL-CARRIER-PROTEIN] REDUCTASE"/>
    <property type="match status" value="1"/>
</dbReference>
<dbReference type="PRINTS" id="PR00081">
    <property type="entry name" value="GDHRDH"/>
</dbReference>
<dbReference type="RefSeq" id="WP_039278170.1">
    <property type="nucleotide sequence ID" value="NZ_JTDI01000001.1"/>
</dbReference>
<dbReference type="PANTHER" id="PTHR42760">
    <property type="entry name" value="SHORT-CHAIN DEHYDROGENASES/REDUCTASES FAMILY MEMBER"/>
    <property type="match status" value="1"/>
</dbReference>
<dbReference type="CDD" id="cd05233">
    <property type="entry name" value="SDR_c"/>
    <property type="match status" value="1"/>
</dbReference>
<dbReference type="STRING" id="1348853.LK12_00750"/>
<accession>A0A0B1ZTY9</accession>
<dbReference type="SUPFAM" id="SSF51735">
    <property type="entry name" value="NAD(P)-binding Rossmann-fold domains"/>
    <property type="match status" value="1"/>
</dbReference>
<dbReference type="InterPro" id="IPR002347">
    <property type="entry name" value="SDR_fam"/>
</dbReference>
<evidence type="ECO:0000256" key="2">
    <source>
        <dbReference type="ARBA" id="ARBA00023002"/>
    </source>
</evidence>
<dbReference type="Pfam" id="PF13561">
    <property type="entry name" value="adh_short_C2"/>
    <property type="match status" value="1"/>
</dbReference>
<name>A0A0B1ZTY9_9SPHN</name>